<evidence type="ECO:0000313" key="1">
    <source>
        <dbReference type="EMBL" id="CUH91707.1"/>
    </source>
</evidence>
<dbReference type="Proteomes" id="UP000196053">
    <property type="component" value="Chromosome I"/>
</dbReference>
<dbReference type="Gene3D" id="3.40.50.1000">
    <property type="entry name" value="HAD superfamily/HAD-like"/>
    <property type="match status" value="1"/>
</dbReference>
<dbReference type="Pfam" id="PF08282">
    <property type="entry name" value="Hydrolase_3"/>
    <property type="match status" value="1"/>
</dbReference>
<dbReference type="GO" id="GO:0005829">
    <property type="term" value="C:cytosol"/>
    <property type="evidence" value="ECO:0007669"/>
    <property type="project" value="TreeGrafter"/>
</dbReference>
<dbReference type="Gene3D" id="3.30.1240.10">
    <property type="match status" value="1"/>
</dbReference>
<gene>
    <name evidence="1" type="ORF">SD1D_0153</name>
</gene>
<dbReference type="AlphaFoldDB" id="A0A0K8J2I4"/>
<dbReference type="GO" id="GO:0016791">
    <property type="term" value="F:phosphatase activity"/>
    <property type="evidence" value="ECO:0007669"/>
    <property type="project" value="TreeGrafter"/>
</dbReference>
<sequence length="110" mass="11854">MNERMRARADLESLPFVEVSSSLDRNLELNRKGGNKGNGLKALAKYLNLNINQVMALGDSDNDITMIETAGLGIAMANAAPEIIKVADGVTDSNDEDGVAHAIERWVLNT</sequence>
<protein>
    <recommendedName>
        <fullName evidence="3">HAD hydrolase family protein</fullName>
    </recommendedName>
</protein>
<proteinExistence type="predicted"/>
<keyword evidence="2" id="KW-1185">Reference proteome</keyword>
<dbReference type="OrthoDB" id="9781413at2"/>
<organism evidence="1 2">
    <name type="scientific">Herbinix luporum</name>
    <dbReference type="NCBI Taxonomy" id="1679721"/>
    <lineage>
        <taxon>Bacteria</taxon>
        <taxon>Bacillati</taxon>
        <taxon>Bacillota</taxon>
        <taxon>Clostridia</taxon>
        <taxon>Lachnospirales</taxon>
        <taxon>Lachnospiraceae</taxon>
        <taxon>Herbinix</taxon>
    </lineage>
</organism>
<dbReference type="PROSITE" id="PS01229">
    <property type="entry name" value="COF_2"/>
    <property type="match status" value="1"/>
</dbReference>
<dbReference type="KEGG" id="hsd:SD1D_0153"/>
<evidence type="ECO:0008006" key="3">
    <source>
        <dbReference type="Google" id="ProtNLM"/>
    </source>
</evidence>
<dbReference type="EMBL" id="LN879430">
    <property type="protein sequence ID" value="CUH91707.1"/>
    <property type="molecule type" value="Genomic_DNA"/>
</dbReference>
<accession>A0A0K8J2I4</accession>
<dbReference type="InterPro" id="IPR036412">
    <property type="entry name" value="HAD-like_sf"/>
</dbReference>
<dbReference type="GO" id="GO:0000287">
    <property type="term" value="F:magnesium ion binding"/>
    <property type="evidence" value="ECO:0007669"/>
    <property type="project" value="TreeGrafter"/>
</dbReference>
<dbReference type="SUPFAM" id="SSF56784">
    <property type="entry name" value="HAD-like"/>
    <property type="match status" value="1"/>
</dbReference>
<dbReference type="PANTHER" id="PTHR10000:SF8">
    <property type="entry name" value="HAD SUPERFAMILY HYDROLASE-LIKE, TYPE 3"/>
    <property type="match status" value="1"/>
</dbReference>
<dbReference type="InterPro" id="IPR023214">
    <property type="entry name" value="HAD_sf"/>
</dbReference>
<name>A0A0K8J2I4_9FIRM</name>
<reference evidence="2" key="1">
    <citation type="submission" date="2015-09" db="EMBL/GenBank/DDBJ databases">
        <authorList>
            <person name="Wibberg D."/>
        </authorList>
    </citation>
    <scope>NUCLEOTIDE SEQUENCE [LARGE SCALE GENOMIC DNA]</scope>
    <source>
        <strain evidence="2">SD1D</strain>
    </source>
</reference>
<evidence type="ECO:0000313" key="2">
    <source>
        <dbReference type="Proteomes" id="UP000196053"/>
    </source>
</evidence>
<dbReference type="PANTHER" id="PTHR10000">
    <property type="entry name" value="PHOSPHOSERINE PHOSPHATASE"/>
    <property type="match status" value="1"/>
</dbReference>